<sequence>MGAAQALCCEPARCAEEAPGRAPLAARKPKVRVAGDDDKALTQDPLPLLTAAEEGAFARALLDSCLAGIAELDDPPRDAAWADEPGRWPGSLDPGWGAPGGRPAPELLVHVEKASPEEDIGLRVLHSGVGIFVVTEAQPASASTFPPWDGEPGKLLSCRFDVGLVNKSCKTRDRYSAGPQLARALGARARRLAQACPGIDELDLSNVNEMEKPAEHVFNELQREPVEGVLVWTARWEAHERDLLSQLKAVGGSVTEVIAGSLRTCWYLHCLWLTPVARGKTTATAGGGYDFDKTCEALCTRCQMRALKELDGALERKDRRAGFYGEANENGLDGHDGDDRSELADIVADEDDAPMLDDADFKDPPEDCIYAECKQMGRNLQDARDLIRRLKAKGGPERNKSRGKPQPNETTSFALLELGGLVLLLDDIDGSSAILDCGATRRRSRFLVMDNDVLLLIGMVTAGPDHASALIGYGNSYLMKPKISNNISLPVLEDAERTPGHRRGDADLAAERPAEPPGSPGDRELQRPGGRERNGSSRTGGETHSLNFAQNYRPPVRKTQLAQEGEAKPPMASPPWSASAAVSWPCRTEVIYVRWRRLLIKVTKKLSDDRSSESFEMPGAVLNSHDLNILQQAIDQYDLDFKKEIGVDVNLLARHGRRDLLGAILKRCSNRLGRRDNREHGGILGGRAWAKHILRAGGGAAAGSVSLLAAGQDETELIYESTAEDEDQEMEDPP</sequence>
<dbReference type="Proteomes" id="UP001189429">
    <property type="component" value="Unassembled WGS sequence"/>
</dbReference>
<feature type="region of interest" description="Disordered" evidence="1">
    <location>
        <begin position="560"/>
        <end position="579"/>
    </location>
</feature>
<feature type="region of interest" description="Disordered" evidence="1">
    <location>
        <begin position="390"/>
        <end position="410"/>
    </location>
</feature>
<comment type="caution">
    <text evidence="2">The sequence shown here is derived from an EMBL/GenBank/DDBJ whole genome shotgun (WGS) entry which is preliminary data.</text>
</comment>
<keyword evidence="3" id="KW-1185">Reference proteome</keyword>
<feature type="compositionally biased region" description="Basic and acidic residues" evidence="1">
    <location>
        <begin position="494"/>
        <end position="514"/>
    </location>
</feature>
<feature type="compositionally biased region" description="Basic and acidic residues" evidence="1">
    <location>
        <begin position="390"/>
        <end position="400"/>
    </location>
</feature>
<evidence type="ECO:0000313" key="2">
    <source>
        <dbReference type="EMBL" id="CAK0900701.1"/>
    </source>
</evidence>
<dbReference type="EMBL" id="CAUYUJ010020826">
    <property type="protein sequence ID" value="CAK0900701.1"/>
    <property type="molecule type" value="Genomic_DNA"/>
</dbReference>
<evidence type="ECO:0000313" key="3">
    <source>
        <dbReference type="Proteomes" id="UP001189429"/>
    </source>
</evidence>
<accession>A0ABN9XLI8</accession>
<protein>
    <submittedName>
        <fullName evidence="2">Uncharacterized protein</fullName>
    </submittedName>
</protein>
<feature type="compositionally biased region" description="Polar residues" evidence="1">
    <location>
        <begin position="536"/>
        <end position="550"/>
    </location>
</feature>
<feature type="region of interest" description="Disordered" evidence="1">
    <location>
        <begin position="490"/>
        <end position="555"/>
    </location>
</feature>
<feature type="compositionally biased region" description="Basic and acidic residues" evidence="1">
    <location>
        <begin position="521"/>
        <end position="535"/>
    </location>
</feature>
<organism evidence="2 3">
    <name type="scientific">Prorocentrum cordatum</name>
    <dbReference type="NCBI Taxonomy" id="2364126"/>
    <lineage>
        <taxon>Eukaryota</taxon>
        <taxon>Sar</taxon>
        <taxon>Alveolata</taxon>
        <taxon>Dinophyceae</taxon>
        <taxon>Prorocentrales</taxon>
        <taxon>Prorocentraceae</taxon>
        <taxon>Prorocentrum</taxon>
    </lineage>
</organism>
<reference evidence="2" key="1">
    <citation type="submission" date="2023-10" db="EMBL/GenBank/DDBJ databases">
        <authorList>
            <person name="Chen Y."/>
            <person name="Shah S."/>
            <person name="Dougan E. K."/>
            <person name="Thang M."/>
            <person name="Chan C."/>
        </authorList>
    </citation>
    <scope>NUCLEOTIDE SEQUENCE [LARGE SCALE GENOMIC DNA]</scope>
</reference>
<name>A0ABN9XLI8_9DINO</name>
<gene>
    <name evidence="2" type="ORF">PCOR1329_LOCUS77923</name>
</gene>
<feature type="compositionally biased region" description="Low complexity" evidence="1">
    <location>
        <begin position="568"/>
        <end position="579"/>
    </location>
</feature>
<evidence type="ECO:0000256" key="1">
    <source>
        <dbReference type="SAM" id="MobiDB-lite"/>
    </source>
</evidence>
<proteinExistence type="predicted"/>